<evidence type="ECO:0000313" key="3">
    <source>
        <dbReference type="Proteomes" id="UP000759443"/>
    </source>
</evidence>
<evidence type="ECO:0008006" key="4">
    <source>
        <dbReference type="Google" id="ProtNLM"/>
    </source>
</evidence>
<dbReference type="Gene3D" id="3.10.350.10">
    <property type="entry name" value="LysM domain"/>
    <property type="match status" value="1"/>
</dbReference>
<name>A0ABS4E5U6_9HYPH</name>
<feature type="compositionally biased region" description="Polar residues" evidence="1">
    <location>
        <begin position="106"/>
        <end position="115"/>
    </location>
</feature>
<feature type="region of interest" description="Disordered" evidence="1">
    <location>
        <begin position="57"/>
        <end position="118"/>
    </location>
</feature>
<gene>
    <name evidence="2" type="ORF">J2Z17_004782</name>
</gene>
<reference evidence="2 3" key="1">
    <citation type="submission" date="2021-03" db="EMBL/GenBank/DDBJ databases">
        <title>Genomic Encyclopedia of Type Strains, Phase IV (KMG-IV): sequencing the most valuable type-strain genomes for metagenomic binning, comparative biology and taxonomic classification.</title>
        <authorList>
            <person name="Goeker M."/>
        </authorList>
    </citation>
    <scope>NUCLEOTIDE SEQUENCE [LARGE SCALE GENOMIC DNA]</scope>
    <source>
        <strain evidence="2 3">DSM 21600</strain>
    </source>
</reference>
<dbReference type="EMBL" id="JAGGJU010000017">
    <property type="protein sequence ID" value="MBP1853321.1"/>
    <property type="molecule type" value="Genomic_DNA"/>
</dbReference>
<comment type="caution">
    <text evidence="2">The sequence shown here is derived from an EMBL/GenBank/DDBJ whole genome shotgun (WGS) entry which is preliminary data.</text>
</comment>
<feature type="compositionally biased region" description="Low complexity" evidence="1">
    <location>
        <begin position="64"/>
        <end position="77"/>
    </location>
</feature>
<dbReference type="CDD" id="cd00118">
    <property type="entry name" value="LysM"/>
    <property type="match status" value="1"/>
</dbReference>
<accession>A0ABS4E5U6</accession>
<evidence type="ECO:0000313" key="2">
    <source>
        <dbReference type="EMBL" id="MBP1853321.1"/>
    </source>
</evidence>
<organism evidence="2 3">
    <name type="scientific">Rhizobium halophytocola</name>
    <dbReference type="NCBI Taxonomy" id="735519"/>
    <lineage>
        <taxon>Bacteria</taxon>
        <taxon>Pseudomonadati</taxon>
        <taxon>Pseudomonadota</taxon>
        <taxon>Alphaproteobacteria</taxon>
        <taxon>Hyphomicrobiales</taxon>
        <taxon>Rhizobiaceae</taxon>
        <taxon>Rhizobium/Agrobacterium group</taxon>
        <taxon>Rhizobium</taxon>
    </lineage>
</organism>
<dbReference type="RefSeq" id="WP_209949050.1">
    <property type="nucleotide sequence ID" value="NZ_JAGGJU010000017.1"/>
</dbReference>
<dbReference type="InterPro" id="IPR018392">
    <property type="entry name" value="LysM"/>
</dbReference>
<evidence type="ECO:0000256" key="1">
    <source>
        <dbReference type="SAM" id="MobiDB-lite"/>
    </source>
</evidence>
<protein>
    <recommendedName>
        <fullName evidence="4">LysM domain-containing protein</fullName>
    </recommendedName>
</protein>
<keyword evidence="3" id="KW-1185">Reference proteome</keyword>
<proteinExistence type="predicted"/>
<dbReference type="Proteomes" id="UP000759443">
    <property type="component" value="Unassembled WGS sequence"/>
</dbReference>
<dbReference type="InterPro" id="IPR036779">
    <property type="entry name" value="LysM_dom_sf"/>
</dbReference>
<sequence>MWDISRAYLGHAGEWPRIWRYNNRRDVVAVTGKAIDNPDLIYPGQVILLPVSQGIGAQRPRQRPAGQPAATLAPPATGHGGATAQDPAMRQNHAPSPQPVRRTDAPQAQNGQGPLTRQLPEIKSPVVFKYKLDDIKFPPVAQPGVIIEMKMMGSVLLSTKENYPAVYVTQREIEVAVTQAANTAFNQLASKTTMIYEPGTNKLTLRSMLVSQSKTPNLPTFAIGTQMDSNSPVPKLRFEIKLPKLEGTIGNFLYLAEDVTYVVELTPQPGAPRGPSAQPVRQEGVNWHKVIGTGLVIGAGVIVVATLIEDLSGVGIADDPASFAAAGASYARGMSMLRGLAAVRTAGTVMPRAMLPATMRLELTIKASAALMPAMAR</sequence>